<dbReference type="InterPro" id="IPR036678">
    <property type="entry name" value="MutS_con_dom_sf"/>
</dbReference>
<keyword evidence="7 9" id="KW-0234">DNA repair</keyword>
<keyword evidence="5 9" id="KW-0067">ATP-binding</keyword>
<evidence type="ECO:0000256" key="3">
    <source>
        <dbReference type="ARBA" id="ARBA00022741"/>
    </source>
</evidence>
<dbReference type="Pfam" id="PF01624">
    <property type="entry name" value="MutS_I"/>
    <property type="match status" value="1"/>
</dbReference>
<dbReference type="Pfam" id="PF00488">
    <property type="entry name" value="MutS_V"/>
    <property type="match status" value="1"/>
</dbReference>
<protein>
    <recommendedName>
        <fullName evidence="2 9">DNA mismatch repair protein MutS</fullName>
    </recommendedName>
</protein>
<dbReference type="InterPro" id="IPR016151">
    <property type="entry name" value="DNA_mismatch_repair_MutS_N"/>
</dbReference>
<dbReference type="RefSeq" id="WP_322610158.1">
    <property type="nucleotide sequence ID" value="NZ_JARVCO010000012.1"/>
</dbReference>
<evidence type="ECO:0000256" key="8">
    <source>
        <dbReference type="ARBA" id="ARBA00024647"/>
    </source>
</evidence>
<dbReference type="PANTHER" id="PTHR11361:SF34">
    <property type="entry name" value="DNA MISMATCH REPAIR PROTEIN MSH1, MITOCHONDRIAL"/>
    <property type="match status" value="1"/>
</dbReference>
<dbReference type="InterPro" id="IPR007696">
    <property type="entry name" value="DNA_mismatch_repair_MutS_core"/>
</dbReference>
<dbReference type="Proteomes" id="UP001290861">
    <property type="component" value="Unassembled WGS sequence"/>
</dbReference>
<dbReference type="SMART" id="SM00534">
    <property type="entry name" value="MUTSac"/>
    <property type="match status" value="1"/>
</dbReference>
<sequence length="834" mass="93319">MADKKETPMMQQYRTIRRELPEDTILFFRLGDFYEMFFDDAKTASDILGITLTKRHNTPMCGVPYHSAGGYLERLVKAGVKVAICEQIEDPATAKGVVKRDVTRIITPGTILDEVTLEGNQNNFLAGLYKEKNRYGMAMLDLSTGEFWIEEPEDVLSVQSNLSRYAPAECIVAEEQMDTPEFSELTLEATNTLLTACEDWTFETASANDFLLRHFNVHSLEGFGCSAMSAALGAAGAVLYYCKTELRRNLDHVRTIRVKNPADYMLLDETTASNLELVVPINSNRQAYKATLLNVLDSTCTAMGGRLLREWVLRPLNNLEQINARHDAVELMTNNQTYLRSLRDILGDIKDIERLISRIGSTTGNPRDVRAMGVSLQQMPLMKSLLINKGTMLEILGEQITSLPEIVALIESAIVDEPPINLKDGGVIREGYHPELDELRDAATQGRKWLADFQASEMERTGIKNLKVRHNKVFGYYIEVSKANVALVPEDYIRKQTLVNAERYITPELKEYENKIFGAQERSVALEQEIFNEVRRRVVDHLETIQKNALAIGQVDVLATFADRALANNYTRPLMNDDGRLDIKDGRHAVVEQMPDAERFVPNDTRLDRETHQLIIITGPNMAGKSTYIRQVALITIMAHMGGFVPAAKAEIGIVDRVFTRVGASDDLARGRSTFMVEMQETANILNNATPKSLIVLDEIGRGTSTFDGISIAWSVAEFLCKNEDMKAKTLFATHYHELTDLALTLQNVQNFSVLVKEKGDSITFLRKIVPGAADKSYGIQVARLAGLPNAVIERANDILTNLEEGELGDTGQPKLARKRPHKLKANISQLDLF</sequence>
<dbReference type="EMBL" id="JARVCO010000012">
    <property type="protein sequence ID" value="MDZ8120385.1"/>
    <property type="molecule type" value="Genomic_DNA"/>
</dbReference>
<comment type="caution">
    <text evidence="12">The sequence shown here is derived from an EMBL/GenBank/DDBJ whole genome shotgun (WGS) entry which is preliminary data.</text>
</comment>
<dbReference type="InterPro" id="IPR017261">
    <property type="entry name" value="DNA_mismatch_repair_MutS/MSH"/>
</dbReference>
<reference evidence="12 13" key="1">
    <citation type="journal article" date="2024" name="Appl. Environ. Microbiol.">
        <title>Pontiella agarivorans sp. nov., a novel marine anaerobic bacterium capable of degrading macroalgal polysaccharides and fixing nitrogen.</title>
        <authorList>
            <person name="Liu N."/>
            <person name="Kivenson V."/>
            <person name="Peng X."/>
            <person name="Cui Z."/>
            <person name="Lankiewicz T.S."/>
            <person name="Gosselin K.M."/>
            <person name="English C.J."/>
            <person name="Blair E.M."/>
            <person name="O'Malley M.A."/>
            <person name="Valentine D.L."/>
        </authorList>
    </citation>
    <scope>NUCLEOTIDE SEQUENCE [LARGE SCALE GENOMIC DNA]</scope>
    <source>
        <strain evidence="12 13">NLcol2</strain>
    </source>
</reference>
<evidence type="ECO:0000313" key="12">
    <source>
        <dbReference type="EMBL" id="MDZ8120385.1"/>
    </source>
</evidence>
<dbReference type="SUPFAM" id="SSF48334">
    <property type="entry name" value="DNA repair protein MutS, domain III"/>
    <property type="match status" value="1"/>
</dbReference>
<dbReference type="NCBIfam" id="TIGR01070">
    <property type="entry name" value="mutS1"/>
    <property type="match status" value="1"/>
</dbReference>
<evidence type="ECO:0000256" key="6">
    <source>
        <dbReference type="ARBA" id="ARBA00023125"/>
    </source>
</evidence>
<feature type="binding site" evidence="9">
    <location>
        <begin position="619"/>
        <end position="626"/>
    </location>
    <ligand>
        <name>ATP</name>
        <dbReference type="ChEBI" id="CHEBI:30616"/>
    </ligand>
</feature>
<dbReference type="NCBIfam" id="NF003810">
    <property type="entry name" value="PRK05399.1"/>
    <property type="match status" value="1"/>
</dbReference>
<keyword evidence="13" id="KW-1185">Reference proteome</keyword>
<dbReference type="InterPro" id="IPR005748">
    <property type="entry name" value="DNA_mismatch_repair_MutS"/>
</dbReference>
<evidence type="ECO:0000256" key="2">
    <source>
        <dbReference type="ARBA" id="ARBA00021982"/>
    </source>
</evidence>
<keyword evidence="4 9" id="KW-0227">DNA damage</keyword>
<evidence type="ECO:0000256" key="10">
    <source>
        <dbReference type="RuleBase" id="RU003756"/>
    </source>
</evidence>
<dbReference type="Gene3D" id="1.10.1420.10">
    <property type="match status" value="2"/>
</dbReference>
<dbReference type="PIRSF" id="PIRSF037677">
    <property type="entry name" value="DNA_mis_repair_Msh6"/>
    <property type="match status" value="1"/>
</dbReference>
<keyword evidence="6 9" id="KW-0238">DNA-binding</keyword>
<dbReference type="Gene3D" id="3.30.420.110">
    <property type="entry name" value="MutS, connector domain"/>
    <property type="match status" value="1"/>
</dbReference>
<dbReference type="PROSITE" id="PS00486">
    <property type="entry name" value="DNA_MISMATCH_REPAIR_2"/>
    <property type="match status" value="1"/>
</dbReference>
<dbReference type="Pfam" id="PF05192">
    <property type="entry name" value="MutS_III"/>
    <property type="match status" value="1"/>
</dbReference>
<dbReference type="SUPFAM" id="SSF55271">
    <property type="entry name" value="DNA repair protein MutS, domain I"/>
    <property type="match status" value="1"/>
</dbReference>
<evidence type="ECO:0000256" key="7">
    <source>
        <dbReference type="ARBA" id="ARBA00023204"/>
    </source>
</evidence>
<dbReference type="CDD" id="cd03284">
    <property type="entry name" value="ABC_MutS1"/>
    <property type="match status" value="1"/>
</dbReference>
<comment type="similarity">
    <text evidence="1 9 10">Belongs to the DNA mismatch repair MutS family.</text>
</comment>
<keyword evidence="3 9" id="KW-0547">Nucleotide-binding</keyword>
<dbReference type="InterPro" id="IPR036187">
    <property type="entry name" value="DNA_mismatch_repair_MutS_sf"/>
</dbReference>
<name>A0ABU5N1Q9_9BACT</name>
<evidence type="ECO:0000313" key="13">
    <source>
        <dbReference type="Proteomes" id="UP001290861"/>
    </source>
</evidence>
<dbReference type="Pfam" id="PF05190">
    <property type="entry name" value="MutS_IV"/>
    <property type="match status" value="1"/>
</dbReference>
<evidence type="ECO:0000256" key="5">
    <source>
        <dbReference type="ARBA" id="ARBA00022840"/>
    </source>
</evidence>
<dbReference type="InterPro" id="IPR007860">
    <property type="entry name" value="DNA_mmatch_repair_MutS_con_dom"/>
</dbReference>
<dbReference type="Pfam" id="PF05188">
    <property type="entry name" value="MutS_II"/>
    <property type="match status" value="1"/>
</dbReference>
<evidence type="ECO:0000256" key="1">
    <source>
        <dbReference type="ARBA" id="ARBA00006271"/>
    </source>
</evidence>
<dbReference type="InterPro" id="IPR007861">
    <property type="entry name" value="DNA_mismatch_repair_MutS_clamp"/>
</dbReference>
<evidence type="ECO:0000256" key="4">
    <source>
        <dbReference type="ARBA" id="ARBA00022763"/>
    </source>
</evidence>
<proteinExistence type="inferred from homology"/>
<dbReference type="InterPro" id="IPR027417">
    <property type="entry name" value="P-loop_NTPase"/>
</dbReference>
<evidence type="ECO:0000259" key="11">
    <source>
        <dbReference type="PROSITE" id="PS00486"/>
    </source>
</evidence>
<dbReference type="HAMAP" id="MF_00096">
    <property type="entry name" value="MutS"/>
    <property type="match status" value="1"/>
</dbReference>
<dbReference type="InterPro" id="IPR045076">
    <property type="entry name" value="MutS"/>
</dbReference>
<dbReference type="Gene3D" id="3.40.1170.10">
    <property type="entry name" value="DNA repair protein MutS, domain I"/>
    <property type="match status" value="1"/>
</dbReference>
<dbReference type="PANTHER" id="PTHR11361">
    <property type="entry name" value="DNA MISMATCH REPAIR PROTEIN MUTS FAMILY MEMBER"/>
    <property type="match status" value="1"/>
</dbReference>
<dbReference type="SUPFAM" id="SSF52540">
    <property type="entry name" value="P-loop containing nucleoside triphosphate hydrolases"/>
    <property type="match status" value="1"/>
</dbReference>
<comment type="function">
    <text evidence="8 9">This protein is involved in the repair of mismatches in DNA. It is possible that it carries out the mismatch recognition step. This protein has a weak ATPase activity.</text>
</comment>
<dbReference type="Gene3D" id="3.40.50.300">
    <property type="entry name" value="P-loop containing nucleotide triphosphate hydrolases"/>
    <property type="match status" value="1"/>
</dbReference>
<evidence type="ECO:0000256" key="9">
    <source>
        <dbReference type="HAMAP-Rule" id="MF_00096"/>
    </source>
</evidence>
<dbReference type="InterPro" id="IPR007695">
    <property type="entry name" value="DNA_mismatch_repair_MutS-lik_N"/>
</dbReference>
<gene>
    <name evidence="9 12" type="primary">mutS</name>
    <name evidence="12" type="ORF">P9H32_17270</name>
</gene>
<feature type="domain" description="DNA mismatch repair proteins mutS family" evidence="11">
    <location>
        <begin position="693"/>
        <end position="709"/>
    </location>
</feature>
<dbReference type="InterPro" id="IPR000432">
    <property type="entry name" value="DNA_mismatch_repair_MutS_C"/>
</dbReference>
<organism evidence="12 13">
    <name type="scientific">Pontiella agarivorans</name>
    <dbReference type="NCBI Taxonomy" id="3038953"/>
    <lineage>
        <taxon>Bacteria</taxon>
        <taxon>Pseudomonadati</taxon>
        <taxon>Kiritimatiellota</taxon>
        <taxon>Kiritimatiellia</taxon>
        <taxon>Kiritimatiellales</taxon>
        <taxon>Pontiellaceae</taxon>
        <taxon>Pontiella</taxon>
    </lineage>
</organism>
<accession>A0ABU5N1Q9</accession>
<dbReference type="SUPFAM" id="SSF53150">
    <property type="entry name" value="DNA repair protein MutS, domain II"/>
    <property type="match status" value="1"/>
</dbReference>
<dbReference type="SMART" id="SM00533">
    <property type="entry name" value="MUTSd"/>
    <property type="match status" value="1"/>
</dbReference>